<comment type="similarity">
    <text evidence="9 12">Belongs to the GARS family.</text>
</comment>
<evidence type="ECO:0000259" key="14">
    <source>
        <dbReference type="PROSITE" id="PS50975"/>
    </source>
</evidence>
<dbReference type="Gene3D" id="3.40.50.20">
    <property type="match status" value="1"/>
</dbReference>
<reference evidence="15 16" key="1">
    <citation type="submission" date="2022-06" db="EMBL/GenBank/DDBJ databases">
        <title>Isolation of gut microbiota from human fecal samples.</title>
        <authorList>
            <person name="Pamer E.G."/>
            <person name="Barat B."/>
            <person name="Waligurski E."/>
            <person name="Medina S."/>
            <person name="Paddock L."/>
            <person name="Mostad J."/>
        </authorList>
    </citation>
    <scope>NUCLEOTIDE SEQUENCE [LARGE SCALE GENOMIC DNA]</scope>
    <source>
        <strain evidence="15 16">DFI.9.90</strain>
    </source>
</reference>
<evidence type="ECO:0000256" key="1">
    <source>
        <dbReference type="ARBA" id="ARBA00001936"/>
    </source>
</evidence>
<dbReference type="EMBL" id="JANFYT010000004">
    <property type="protein sequence ID" value="MCQ4813274.1"/>
    <property type="molecule type" value="Genomic_DNA"/>
</dbReference>
<feature type="domain" description="ATP-grasp" evidence="14">
    <location>
        <begin position="107"/>
        <end position="314"/>
    </location>
</feature>
<dbReference type="FunFam" id="3.90.600.10:FF:000001">
    <property type="entry name" value="Trifunctional purine biosynthetic protein adenosine-3"/>
    <property type="match status" value="1"/>
</dbReference>
<dbReference type="GO" id="GO:0046872">
    <property type="term" value="F:metal ion binding"/>
    <property type="evidence" value="ECO:0007669"/>
    <property type="project" value="InterPro"/>
</dbReference>
<dbReference type="SMART" id="SM01210">
    <property type="entry name" value="GARS_C"/>
    <property type="match status" value="1"/>
</dbReference>
<evidence type="ECO:0000256" key="12">
    <source>
        <dbReference type="HAMAP-Rule" id="MF_00138"/>
    </source>
</evidence>
<name>A0AAW5K2B8_9BACT</name>
<evidence type="ECO:0000256" key="6">
    <source>
        <dbReference type="ARBA" id="ARBA00022741"/>
    </source>
</evidence>
<sequence length="425" mass="44746">MKVMVLGGGGREHAVVHAFSQSKITGGLHCCPGNPGIAKLARCHAGDPCDPQAMVGLCRELGIELVFIGPEAPLVAGTADALRAAGILVMGPGASGARLEGSKAFSKQFMKRHGIPTSDFDLCTDLDECKAALAKRSAPFVVKADGLAAGKGAFLPESYDEAVATCRMMLEEQKLGSAGNLIVVEDYVQGMEMTVLALTDGKTVRILPSSQDHKRALDGDKGNNTGGMGAYSPVPWVDEAFMKKVTDEVLTPTVDGLKAEDIPFCGVIYAGIMIKPDGSLSVLEYNVRLGDPETQVVLPAFGGDFGEVILACAKGELSDTEWPGAKCVALGVVMASGGYPDAFEKGCTISGADEEIENTFVYHAGTKLNDKGELVTNGGRVLTVVGLADDLPTARERAYGRVKKIHFAKAHYRNDIGDKSLKRGK</sequence>
<evidence type="ECO:0000256" key="10">
    <source>
        <dbReference type="ARBA" id="ARBA00042242"/>
    </source>
</evidence>
<keyword evidence="8 13" id="KW-0067">ATP-binding</keyword>
<dbReference type="PANTHER" id="PTHR43472:SF1">
    <property type="entry name" value="PHOSPHORIBOSYLAMINE--GLYCINE LIGASE, CHLOROPLASTIC"/>
    <property type="match status" value="1"/>
</dbReference>
<dbReference type="Gene3D" id="3.90.600.10">
    <property type="entry name" value="Phosphoribosylglycinamide synthetase, C-terminal domain"/>
    <property type="match status" value="1"/>
</dbReference>
<gene>
    <name evidence="12 15" type="primary">purD</name>
    <name evidence="15" type="ORF">NE630_02415</name>
</gene>
<dbReference type="AlphaFoldDB" id="A0AAW5K2B8"/>
<dbReference type="Proteomes" id="UP001205919">
    <property type="component" value="Unassembled WGS sequence"/>
</dbReference>
<comment type="pathway">
    <text evidence="3 12">Purine metabolism; IMP biosynthesis via de novo pathway; N(1)-(5-phospho-D-ribosyl)glycinamide from 5-phospho-alpha-D-ribose 1-diphosphate: step 2/2.</text>
</comment>
<comment type="cofactor">
    <cofactor evidence="2">
        <name>Mg(2+)</name>
        <dbReference type="ChEBI" id="CHEBI:18420"/>
    </cofactor>
</comment>
<dbReference type="InterPro" id="IPR037123">
    <property type="entry name" value="PRibGlycinamide_synth_C_sf"/>
</dbReference>
<protein>
    <recommendedName>
        <fullName evidence="4 12">Phosphoribosylamine--glycine ligase</fullName>
        <ecNumber evidence="4 12">6.3.4.13</ecNumber>
    </recommendedName>
    <alternativeName>
        <fullName evidence="12">GARS</fullName>
    </alternativeName>
    <alternativeName>
        <fullName evidence="10 12">Glycinamide ribonucleotide synthetase</fullName>
    </alternativeName>
    <alternativeName>
        <fullName evidence="11 12">Phosphoribosylglycinamide synthetase</fullName>
    </alternativeName>
</protein>
<organism evidence="15 16">
    <name type="scientific">Cloacibacillus evryensis</name>
    <dbReference type="NCBI Taxonomy" id="508460"/>
    <lineage>
        <taxon>Bacteria</taxon>
        <taxon>Thermotogati</taxon>
        <taxon>Synergistota</taxon>
        <taxon>Synergistia</taxon>
        <taxon>Synergistales</taxon>
        <taxon>Synergistaceae</taxon>
        <taxon>Cloacibacillus</taxon>
    </lineage>
</organism>
<keyword evidence="5 12" id="KW-0436">Ligase</keyword>
<dbReference type="InterPro" id="IPR020559">
    <property type="entry name" value="PRibGlycinamide_synth_CS"/>
</dbReference>
<evidence type="ECO:0000256" key="13">
    <source>
        <dbReference type="PROSITE-ProRule" id="PRU00409"/>
    </source>
</evidence>
<evidence type="ECO:0000256" key="8">
    <source>
        <dbReference type="ARBA" id="ARBA00022840"/>
    </source>
</evidence>
<dbReference type="Gene3D" id="3.30.1490.20">
    <property type="entry name" value="ATP-grasp fold, A domain"/>
    <property type="match status" value="1"/>
</dbReference>
<comment type="catalytic activity">
    <reaction evidence="12">
        <text>5-phospho-beta-D-ribosylamine + glycine + ATP = N(1)-(5-phospho-beta-D-ribosyl)glycinamide + ADP + phosphate + H(+)</text>
        <dbReference type="Rhea" id="RHEA:17453"/>
        <dbReference type="ChEBI" id="CHEBI:15378"/>
        <dbReference type="ChEBI" id="CHEBI:30616"/>
        <dbReference type="ChEBI" id="CHEBI:43474"/>
        <dbReference type="ChEBI" id="CHEBI:57305"/>
        <dbReference type="ChEBI" id="CHEBI:58681"/>
        <dbReference type="ChEBI" id="CHEBI:143788"/>
        <dbReference type="ChEBI" id="CHEBI:456216"/>
        <dbReference type="EC" id="6.3.4.13"/>
    </reaction>
</comment>
<dbReference type="InterPro" id="IPR011761">
    <property type="entry name" value="ATP-grasp"/>
</dbReference>
<dbReference type="InterPro" id="IPR020561">
    <property type="entry name" value="PRibGlycinamid_synth_ATP-grasp"/>
</dbReference>
<accession>A0AAW5K2B8</accession>
<comment type="caution">
    <text evidence="15">The sequence shown here is derived from an EMBL/GenBank/DDBJ whole genome shotgun (WGS) entry which is preliminary data.</text>
</comment>
<dbReference type="EC" id="6.3.4.13" evidence="4 12"/>
<keyword evidence="16" id="KW-1185">Reference proteome</keyword>
<evidence type="ECO:0000256" key="9">
    <source>
        <dbReference type="ARBA" id="ARBA00038345"/>
    </source>
</evidence>
<evidence type="ECO:0000256" key="4">
    <source>
        <dbReference type="ARBA" id="ARBA00013255"/>
    </source>
</evidence>
<dbReference type="InterPro" id="IPR016185">
    <property type="entry name" value="PreATP-grasp_dom_sf"/>
</dbReference>
<dbReference type="SUPFAM" id="SSF51246">
    <property type="entry name" value="Rudiment single hybrid motif"/>
    <property type="match status" value="1"/>
</dbReference>
<evidence type="ECO:0000256" key="3">
    <source>
        <dbReference type="ARBA" id="ARBA00005174"/>
    </source>
</evidence>
<dbReference type="Pfam" id="PF02843">
    <property type="entry name" value="GARS_C"/>
    <property type="match status" value="1"/>
</dbReference>
<dbReference type="SMART" id="SM01209">
    <property type="entry name" value="GARS_A"/>
    <property type="match status" value="1"/>
</dbReference>
<keyword evidence="6 13" id="KW-0547">Nucleotide-binding</keyword>
<evidence type="ECO:0000313" key="15">
    <source>
        <dbReference type="EMBL" id="MCQ4813274.1"/>
    </source>
</evidence>
<dbReference type="GO" id="GO:0005524">
    <property type="term" value="F:ATP binding"/>
    <property type="evidence" value="ECO:0007669"/>
    <property type="project" value="UniProtKB-UniRule"/>
</dbReference>
<dbReference type="Pfam" id="PF01071">
    <property type="entry name" value="GARS_A"/>
    <property type="match status" value="1"/>
</dbReference>
<evidence type="ECO:0000256" key="2">
    <source>
        <dbReference type="ARBA" id="ARBA00001946"/>
    </source>
</evidence>
<dbReference type="PROSITE" id="PS50975">
    <property type="entry name" value="ATP_GRASP"/>
    <property type="match status" value="1"/>
</dbReference>
<comment type="cofactor">
    <cofactor evidence="1">
        <name>Mn(2+)</name>
        <dbReference type="ChEBI" id="CHEBI:29035"/>
    </cofactor>
</comment>
<dbReference type="Gene3D" id="3.30.470.20">
    <property type="entry name" value="ATP-grasp fold, B domain"/>
    <property type="match status" value="1"/>
</dbReference>
<dbReference type="InterPro" id="IPR013815">
    <property type="entry name" value="ATP_grasp_subdomain_1"/>
</dbReference>
<dbReference type="GO" id="GO:0004637">
    <property type="term" value="F:phosphoribosylamine-glycine ligase activity"/>
    <property type="evidence" value="ECO:0007669"/>
    <property type="project" value="UniProtKB-UniRule"/>
</dbReference>
<dbReference type="GO" id="GO:0006189">
    <property type="term" value="P:'de novo' IMP biosynthetic process"/>
    <property type="evidence" value="ECO:0007669"/>
    <property type="project" value="UniProtKB-UniRule"/>
</dbReference>
<dbReference type="SUPFAM" id="SSF52440">
    <property type="entry name" value="PreATP-grasp domain"/>
    <property type="match status" value="1"/>
</dbReference>
<dbReference type="Pfam" id="PF02844">
    <property type="entry name" value="GARS_N"/>
    <property type="match status" value="1"/>
</dbReference>
<dbReference type="InterPro" id="IPR020562">
    <property type="entry name" value="PRibGlycinamide_synth_N"/>
</dbReference>
<keyword evidence="7 12" id="KW-0658">Purine biosynthesis</keyword>
<dbReference type="RefSeq" id="WP_008711478.1">
    <property type="nucleotide sequence ID" value="NZ_CABKQM010000008.1"/>
</dbReference>
<dbReference type="NCBIfam" id="TIGR00877">
    <property type="entry name" value="purD"/>
    <property type="match status" value="1"/>
</dbReference>
<dbReference type="GO" id="GO:0009113">
    <property type="term" value="P:purine nucleobase biosynthetic process"/>
    <property type="evidence" value="ECO:0007669"/>
    <property type="project" value="InterPro"/>
</dbReference>
<dbReference type="SUPFAM" id="SSF56059">
    <property type="entry name" value="Glutathione synthetase ATP-binding domain-like"/>
    <property type="match status" value="1"/>
</dbReference>
<dbReference type="HAMAP" id="MF_00138">
    <property type="entry name" value="GARS"/>
    <property type="match status" value="1"/>
</dbReference>
<dbReference type="InterPro" id="IPR000115">
    <property type="entry name" value="PRibGlycinamide_synth"/>
</dbReference>
<proteinExistence type="inferred from homology"/>
<evidence type="ECO:0000256" key="5">
    <source>
        <dbReference type="ARBA" id="ARBA00022598"/>
    </source>
</evidence>
<dbReference type="PROSITE" id="PS00184">
    <property type="entry name" value="GARS"/>
    <property type="match status" value="1"/>
</dbReference>
<evidence type="ECO:0000256" key="7">
    <source>
        <dbReference type="ARBA" id="ARBA00022755"/>
    </source>
</evidence>
<dbReference type="PANTHER" id="PTHR43472">
    <property type="entry name" value="PHOSPHORIBOSYLAMINE--GLYCINE LIGASE"/>
    <property type="match status" value="1"/>
</dbReference>
<evidence type="ECO:0000256" key="11">
    <source>
        <dbReference type="ARBA" id="ARBA00042864"/>
    </source>
</evidence>
<evidence type="ECO:0000313" key="16">
    <source>
        <dbReference type="Proteomes" id="UP001205919"/>
    </source>
</evidence>
<dbReference type="InterPro" id="IPR011054">
    <property type="entry name" value="Rudment_hybrid_motif"/>
</dbReference>
<dbReference type="InterPro" id="IPR020560">
    <property type="entry name" value="PRibGlycinamide_synth_C-dom"/>
</dbReference>